<evidence type="ECO:0000256" key="1">
    <source>
        <dbReference type="ARBA" id="ARBA00023015"/>
    </source>
</evidence>
<feature type="modified residue" description="4-aspartylphosphate" evidence="4">
    <location>
        <position position="54"/>
    </location>
</feature>
<dbReference type="CDD" id="cd17535">
    <property type="entry name" value="REC_NarL-like"/>
    <property type="match status" value="1"/>
</dbReference>
<keyword evidence="7" id="KW-1185">Reference proteome</keyword>
<dbReference type="InterPro" id="IPR001789">
    <property type="entry name" value="Sig_transdc_resp-reg_receiver"/>
</dbReference>
<dbReference type="PANTHER" id="PTHR43214:SF41">
    <property type="entry name" value="NITRATE_NITRITE RESPONSE REGULATOR PROTEIN NARP"/>
    <property type="match status" value="1"/>
</dbReference>
<keyword evidence="3" id="KW-0804">Transcription</keyword>
<proteinExistence type="predicted"/>
<evidence type="ECO:0000256" key="3">
    <source>
        <dbReference type="ARBA" id="ARBA00023163"/>
    </source>
</evidence>
<dbReference type="GO" id="GO:0003677">
    <property type="term" value="F:DNA binding"/>
    <property type="evidence" value="ECO:0007669"/>
    <property type="project" value="UniProtKB-KW"/>
</dbReference>
<dbReference type="Pfam" id="PF00072">
    <property type="entry name" value="Response_reg"/>
    <property type="match status" value="1"/>
</dbReference>
<keyword evidence="2" id="KW-0238">DNA-binding</keyword>
<dbReference type="GO" id="GO:0000160">
    <property type="term" value="P:phosphorelay signal transduction system"/>
    <property type="evidence" value="ECO:0007669"/>
    <property type="project" value="InterPro"/>
</dbReference>
<evidence type="ECO:0000256" key="2">
    <source>
        <dbReference type="ARBA" id="ARBA00023125"/>
    </source>
</evidence>
<accession>A0A4R0Z3G9</accession>
<name>A0A4R0Z3G9_9GAMM</name>
<organism evidence="6 7">
    <name type="scientific">Dyella soli</name>
    <dbReference type="NCBI Taxonomy" id="522319"/>
    <lineage>
        <taxon>Bacteria</taxon>
        <taxon>Pseudomonadati</taxon>
        <taxon>Pseudomonadota</taxon>
        <taxon>Gammaproteobacteria</taxon>
        <taxon>Lysobacterales</taxon>
        <taxon>Rhodanobacteraceae</taxon>
        <taxon>Dyella</taxon>
    </lineage>
</organism>
<dbReference type="PANTHER" id="PTHR43214">
    <property type="entry name" value="TWO-COMPONENT RESPONSE REGULATOR"/>
    <property type="match status" value="1"/>
</dbReference>
<protein>
    <submittedName>
        <fullName evidence="6">Response regulator transcription factor</fullName>
    </submittedName>
</protein>
<evidence type="ECO:0000313" key="6">
    <source>
        <dbReference type="EMBL" id="TCI12900.1"/>
    </source>
</evidence>
<evidence type="ECO:0000313" key="7">
    <source>
        <dbReference type="Proteomes" id="UP000291822"/>
    </source>
</evidence>
<dbReference type="InterPro" id="IPR058245">
    <property type="entry name" value="NreC/VraR/RcsB-like_REC"/>
</dbReference>
<keyword evidence="4" id="KW-0597">Phosphoprotein</keyword>
<comment type="caution">
    <text evidence="6">The sequence shown here is derived from an EMBL/GenBank/DDBJ whole genome shotgun (WGS) entry which is preliminary data.</text>
</comment>
<gene>
    <name evidence="6" type="ORF">EZM97_06175</name>
</gene>
<evidence type="ECO:0000256" key="4">
    <source>
        <dbReference type="PROSITE-ProRule" id="PRU00169"/>
    </source>
</evidence>
<dbReference type="Gene3D" id="3.40.50.2300">
    <property type="match status" value="1"/>
</dbReference>
<reference evidence="6 7" key="1">
    <citation type="submission" date="2019-02" db="EMBL/GenBank/DDBJ databases">
        <title>Dyella amyloliquefaciens sp. nov., isolated from forest soil.</title>
        <authorList>
            <person name="Gao Z.-H."/>
            <person name="Qiu L.-H."/>
        </authorList>
    </citation>
    <scope>NUCLEOTIDE SEQUENCE [LARGE SCALE GENOMIC DNA]</scope>
    <source>
        <strain evidence="6 7">KACC 12747</strain>
    </source>
</reference>
<dbReference type="AlphaFoldDB" id="A0A4R0Z3G9"/>
<dbReference type="InterPro" id="IPR011006">
    <property type="entry name" value="CheY-like_superfamily"/>
</dbReference>
<sequence length="140" mass="14940">MKKATVLLAEDHPTVAEQLRQLLQESFEVVAVVAHGEALVKAAGRLLPDVVVTDISMPGMDGLQAAKELRSRRPSQGIVFITVHDDAALARKALGIGLGYVLKGEAGEQLIDAVNAALRGEPYVSSSLGIDLYDIHRDAM</sequence>
<evidence type="ECO:0000259" key="5">
    <source>
        <dbReference type="PROSITE" id="PS50110"/>
    </source>
</evidence>
<dbReference type="EMBL" id="SJTG01000001">
    <property type="protein sequence ID" value="TCI12900.1"/>
    <property type="molecule type" value="Genomic_DNA"/>
</dbReference>
<dbReference type="PROSITE" id="PS50110">
    <property type="entry name" value="RESPONSE_REGULATORY"/>
    <property type="match status" value="1"/>
</dbReference>
<keyword evidence="1" id="KW-0805">Transcription regulation</keyword>
<dbReference type="SMART" id="SM00448">
    <property type="entry name" value="REC"/>
    <property type="match status" value="1"/>
</dbReference>
<dbReference type="SUPFAM" id="SSF52172">
    <property type="entry name" value="CheY-like"/>
    <property type="match status" value="1"/>
</dbReference>
<feature type="domain" description="Response regulatory" evidence="5">
    <location>
        <begin position="5"/>
        <end position="118"/>
    </location>
</feature>
<dbReference type="Proteomes" id="UP000291822">
    <property type="component" value="Unassembled WGS sequence"/>
</dbReference>
<dbReference type="InterPro" id="IPR039420">
    <property type="entry name" value="WalR-like"/>
</dbReference>
<dbReference type="RefSeq" id="WP_131150318.1">
    <property type="nucleotide sequence ID" value="NZ_SJTG01000001.1"/>
</dbReference>